<feature type="region of interest" description="Disordered" evidence="1">
    <location>
        <begin position="58"/>
        <end position="97"/>
    </location>
</feature>
<name>A0A3M0JPL8_HIRRU</name>
<sequence length="213" mass="22429">MGKALGVLGQRLDRSPGGQEASGTWAVPAMVWQQGQGSDCPLCWALLGPHLRSWGTSGNRRTGKTLRGWSVSREGNGAGEGFGAPGGTEGAVGAQPGEKEAQGEISGSAQLLTGGDSRGGRALLPGNKGQDERMRGNRMRGNGLKLCQRRFRLDIRKKRSVQPDVGSFRVCGGTQTGKITLQREGSSKGKADGNSTHRVHSPTDPDNIREDLG</sequence>
<feature type="compositionally biased region" description="Gly residues" evidence="1">
    <location>
        <begin position="76"/>
        <end position="90"/>
    </location>
</feature>
<dbReference type="Proteomes" id="UP000269221">
    <property type="component" value="Unassembled WGS sequence"/>
</dbReference>
<comment type="caution">
    <text evidence="2">The sequence shown here is derived from an EMBL/GenBank/DDBJ whole genome shotgun (WGS) entry which is preliminary data.</text>
</comment>
<protein>
    <submittedName>
        <fullName evidence="2">Uncharacterized protein</fullName>
    </submittedName>
</protein>
<feature type="region of interest" description="Disordered" evidence="1">
    <location>
        <begin position="109"/>
        <end position="138"/>
    </location>
</feature>
<feature type="region of interest" description="Disordered" evidence="1">
    <location>
        <begin position="175"/>
        <end position="213"/>
    </location>
</feature>
<proteinExistence type="predicted"/>
<feature type="region of interest" description="Disordered" evidence="1">
    <location>
        <begin position="1"/>
        <end position="22"/>
    </location>
</feature>
<evidence type="ECO:0000256" key="1">
    <source>
        <dbReference type="SAM" id="MobiDB-lite"/>
    </source>
</evidence>
<gene>
    <name evidence="2" type="ORF">DUI87_20116</name>
</gene>
<accession>A0A3M0JPL8</accession>
<feature type="compositionally biased region" description="Basic and acidic residues" evidence="1">
    <location>
        <begin position="201"/>
        <end position="213"/>
    </location>
</feature>
<dbReference type="AlphaFoldDB" id="A0A3M0JPL8"/>
<keyword evidence="3" id="KW-1185">Reference proteome</keyword>
<dbReference type="EMBL" id="QRBI01000131">
    <property type="protein sequence ID" value="RMC02923.1"/>
    <property type="molecule type" value="Genomic_DNA"/>
</dbReference>
<evidence type="ECO:0000313" key="3">
    <source>
        <dbReference type="Proteomes" id="UP000269221"/>
    </source>
</evidence>
<reference evidence="2 3" key="1">
    <citation type="submission" date="2018-07" db="EMBL/GenBank/DDBJ databases">
        <title>A high quality draft genome assembly of the barn swallow (H. rustica rustica).</title>
        <authorList>
            <person name="Formenti G."/>
            <person name="Chiara M."/>
            <person name="Poveda L."/>
            <person name="Francoijs K.-J."/>
            <person name="Bonisoli-Alquati A."/>
            <person name="Canova L."/>
            <person name="Gianfranceschi L."/>
            <person name="Horner D.S."/>
            <person name="Saino N."/>
        </authorList>
    </citation>
    <scope>NUCLEOTIDE SEQUENCE [LARGE SCALE GENOMIC DNA]</scope>
    <source>
        <strain evidence="2">Chelidonia</strain>
        <tissue evidence="2">Blood</tissue>
    </source>
</reference>
<organism evidence="2 3">
    <name type="scientific">Hirundo rustica rustica</name>
    <dbReference type="NCBI Taxonomy" id="333673"/>
    <lineage>
        <taxon>Eukaryota</taxon>
        <taxon>Metazoa</taxon>
        <taxon>Chordata</taxon>
        <taxon>Craniata</taxon>
        <taxon>Vertebrata</taxon>
        <taxon>Euteleostomi</taxon>
        <taxon>Archelosauria</taxon>
        <taxon>Archosauria</taxon>
        <taxon>Dinosauria</taxon>
        <taxon>Saurischia</taxon>
        <taxon>Theropoda</taxon>
        <taxon>Coelurosauria</taxon>
        <taxon>Aves</taxon>
        <taxon>Neognathae</taxon>
        <taxon>Neoaves</taxon>
        <taxon>Telluraves</taxon>
        <taxon>Australaves</taxon>
        <taxon>Passeriformes</taxon>
        <taxon>Sylvioidea</taxon>
        <taxon>Hirundinidae</taxon>
        <taxon>Hirundo</taxon>
    </lineage>
</organism>
<evidence type="ECO:0000313" key="2">
    <source>
        <dbReference type="EMBL" id="RMC02923.1"/>
    </source>
</evidence>